<dbReference type="AlphaFoldDB" id="U5GQL7"/>
<accession>U5GQL7</accession>
<dbReference type="Proteomes" id="UP000006729">
    <property type="component" value="Chromosome 2"/>
</dbReference>
<protein>
    <submittedName>
        <fullName evidence="1">Uncharacterized protein</fullName>
    </submittedName>
</protein>
<sequence>MTTSCYSYLKVLLNRKHQNKQHLQGHPKSGDACAMSARVDLAYNASSVSVSNTTIFCSLVLQDIDSPQC</sequence>
<gene>
    <name evidence="1" type="ORF">POPTR_002G246200</name>
</gene>
<dbReference type="EMBL" id="CM009291">
    <property type="protein sequence ID" value="PNT51508.1"/>
    <property type="molecule type" value="Genomic_DNA"/>
</dbReference>
<reference evidence="1 2" key="1">
    <citation type="journal article" date="2006" name="Science">
        <title>The genome of black cottonwood, Populus trichocarpa (Torr. &amp; Gray).</title>
        <authorList>
            <person name="Tuskan G.A."/>
            <person name="Difazio S."/>
            <person name="Jansson S."/>
            <person name="Bohlmann J."/>
            <person name="Grigoriev I."/>
            <person name="Hellsten U."/>
            <person name="Putnam N."/>
            <person name="Ralph S."/>
            <person name="Rombauts S."/>
            <person name="Salamov A."/>
            <person name="Schein J."/>
            <person name="Sterck L."/>
            <person name="Aerts A."/>
            <person name="Bhalerao R.R."/>
            <person name="Bhalerao R.P."/>
            <person name="Blaudez D."/>
            <person name="Boerjan W."/>
            <person name="Brun A."/>
            <person name="Brunner A."/>
            <person name="Busov V."/>
            <person name="Campbell M."/>
            <person name="Carlson J."/>
            <person name="Chalot M."/>
            <person name="Chapman J."/>
            <person name="Chen G.L."/>
            <person name="Cooper D."/>
            <person name="Coutinho P.M."/>
            <person name="Couturier J."/>
            <person name="Covert S."/>
            <person name="Cronk Q."/>
            <person name="Cunningham R."/>
            <person name="Davis J."/>
            <person name="Degroeve S."/>
            <person name="Dejardin A."/>
            <person name="Depamphilis C."/>
            <person name="Detter J."/>
            <person name="Dirks B."/>
            <person name="Dubchak I."/>
            <person name="Duplessis S."/>
            <person name="Ehlting J."/>
            <person name="Ellis B."/>
            <person name="Gendler K."/>
            <person name="Goodstein D."/>
            <person name="Gribskov M."/>
            <person name="Grimwood J."/>
            <person name="Groover A."/>
            <person name="Gunter L."/>
            <person name="Hamberger B."/>
            <person name="Heinze B."/>
            <person name="Helariutta Y."/>
            <person name="Henrissat B."/>
            <person name="Holligan D."/>
            <person name="Holt R."/>
            <person name="Huang W."/>
            <person name="Islam-Faridi N."/>
            <person name="Jones S."/>
            <person name="Jones-Rhoades M."/>
            <person name="Jorgensen R."/>
            <person name="Joshi C."/>
            <person name="Kangasjarvi J."/>
            <person name="Karlsson J."/>
            <person name="Kelleher C."/>
            <person name="Kirkpatrick R."/>
            <person name="Kirst M."/>
            <person name="Kohler A."/>
            <person name="Kalluri U."/>
            <person name="Larimer F."/>
            <person name="Leebens-Mack J."/>
            <person name="Leple J.C."/>
            <person name="Locascio P."/>
            <person name="Lou Y."/>
            <person name="Lucas S."/>
            <person name="Martin F."/>
            <person name="Montanini B."/>
            <person name="Napoli C."/>
            <person name="Nelson D.R."/>
            <person name="Nelson C."/>
            <person name="Nieminen K."/>
            <person name="Nilsson O."/>
            <person name="Pereda V."/>
            <person name="Peter G."/>
            <person name="Philippe R."/>
            <person name="Pilate G."/>
            <person name="Poliakov A."/>
            <person name="Razumovskaya J."/>
            <person name="Richardson P."/>
            <person name="Rinaldi C."/>
            <person name="Ritland K."/>
            <person name="Rouze P."/>
            <person name="Ryaboy D."/>
            <person name="Schmutz J."/>
            <person name="Schrader J."/>
            <person name="Segerman B."/>
            <person name="Shin H."/>
            <person name="Siddiqui A."/>
            <person name="Sterky F."/>
            <person name="Terry A."/>
            <person name="Tsai C.J."/>
            <person name="Uberbacher E."/>
            <person name="Unneberg P."/>
            <person name="Vahala J."/>
            <person name="Wall K."/>
            <person name="Wessler S."/>
            <person name="Yang G."/>
            <person name="Yin T."/>
            <person name="Douglas C."/>
            <person name="Marra M."/>
            <person name="Sandberg G."/>
            <person name="Van de Peer Y."/>
            <person name="Rokhsar D."/>
        </authorList>
    </citation>
    <scope>NUCLEOTIDE SEQUENCE [LARGE SCALE GENOMIC DNA]</scope>
    <source>
        <strain evidence="2">cv. Nisqually</strain>
    </source>
</reference>
<dbReference type="HOGENOM" id="CLU_2780565_0_0_1"/>
<evidence type="ECO:0000313" key="2">
    <source>
        <dbReference type="Proteomes" id="UP000006729"/>
    </source>
</evidence>
<keyword evidence="2" id="KW-1185">Reference proteome</keyword>
<organism evidence="1 2">
    <name type="scientific">Populus trichocarpa</name>
    <name type="common">Western balsam poplar</name>
    <name type="synonym">Populus balsamifera subsp. trichocarpa</name>
    <dbReference type="NCBI Taxonomy" id="3694"/>
    <lineage>
        <taxon>Eukaryota</taxon>
        <taxon>Viridiplantae</taxon>
        <taxon>Streptophyta</taxon>
        <taxon>Embryophyta</taxon>
        <taxon>Tracheophyta</taxon>
        <taxon>Spermatophyta</taxon>
        <taxon>Magnoliopsida</taxon>
        <taxon>eudicotyledons</taxon>
        <taxon>Gunneridae</taxon>
        <taxon>Pentapetalae</taxon>
        <taxon>rosids</taxon>
        <taxon>fabids</taxon>
        <taxon>Malpighiales</taxon>
        <taxon>Salicaceae</taxon>
        <taxon>Saliceae</taxon>
        <taxon>Populus</taxon>
    </lineage>
</organism>
<dbReference type="InParanoid" id="U5GQL7"/>
<evidence type="ECO:0000313" key="1">
    <source>
        <dbReference type="EMBL" id="PNT51508.1"/>
    </source>
</evidence>
<name>U5GQL7_POPTR</name>
<proteinExistence type="predicted"/>